<dbReference type="InterPro" id="IPR050649">
    <property type="entry name" value="Paired_Homeobox_TFs"/>
</dbReference>
<evidence type="ECO:0000313" key="3">
    <source>
        <dbReference type="Proteomes" id="UP000245341"/>
    </source>
</evidence>
<dbReference type="InterPro" id="IPR009057">
    <property type="entry name" value="Homeodomain-like_sf"/>
</dbReference>
<dbReference type="GO" id="GO:0000981">
    <property type="term" value="F:DNA-binding transcription factor activity, RNA polymerase II-specific"/>
    <property type="evidence" value="ECO:0007669"/>
    <property type="project" value="TreeGrafter"/>
</dbReference>
<protein>
    <submittedName>
        <fullName evidence="4">Rhox homeobox family member 2-like</fullName>
    </submittedName>
</protein>
<feature type="compositionally biased region" description="Basic and acidic residues" evidence="2">
    <location>
        <begin position="18"/>
        <end position="28"/>
    </location>
</feature>
<organism evidence="3 4">
    <name type="scientific">Leptonychotes weddellii</name>
    <name type="common">Weddell seal</name>
    <name type="synonym">Otaria weddellii</name>
    <dbReference type="NCBI Taxonomy" id="9713"/>
    <lineage>
        <taxon>Eukaryota</taxon>
        <taxon>Metazoa</taxon>
        <taxon>Chordata</taxon>
        <taxon>Craniata</taxon>
        <taxon>Vertebrata</taxon>
        <taxon>Euteleostomi</taxon>
        <taxon>Mammalia</taxon>
        <taxon>Eutheria</taxon>
        <taxon>Laurasiatheria</taxon>
        <taxon>Carnivora</taxon>
        <taxon>Caniformia</taxon>
        <taxon>Pinnipedia</taxon>
        <taxon>Phocidae</taxon>
        <taxon>Monachinae</taxon>
        <taxon>Lobodontini</taxon>
        <taxon>Leptonychotes</taxon>
    </lineage>
</organism>
<feature type="region of interest" description="Disordered" evidence="2">
    <location>
        <begin position="1"/>
        <end position="91"/>
    </location>
</feature>
<dbReference type="RefSeq" id="XP_030892875.1">
    <property type="nucleotide sequence ID" value="XM_031037015.1"/>
</dbReference>
<dbReference type="GeneID" id="115943720"/>
<dbReference type="Proteomes" id="UP000245341">
    <property type="component" value="Unplaced"/>
</dbReference>
<feature type="compositionally biased region" description="Low complexity" evidence="2">
    <location>
        <begin position="47"/>
        <end position="57"/>
    </location>
</feature>
<dbReference type="GO" id="GO:0000977">
    <property type="term" value="F:RNA polymerase II transcription regulatory region sequence-specific DNA binding"/>
    <property type="evidence" value="ECO:0007669"/>
    <property type="project" value="TreeGrafter"/>
</dbReference>
<name>A0A7F8RHP0_LEPWE</name>
<accession>A0A7F8RHP0</accession>
<dbReference type="OrthoDB" id="9573426at2759"/>
<dbReference type="KEGG" id="lww:115943720"/>
<dbReference type="AlphaFoldDB" id="A0A7F8RHP0"/>
<sequence>MEPPPESSQEGPAYHSLGVDELRGEPSDTKPAVVSETGGDVEKELWAGPEQGAAAGGEESHGGAGARGPVDAENQKGGGGGEEPQDRQQYLHRSTFIPLELKELESIFQRSQYPDVFARKEVAIPMDVMEVSKPDKSNLAE</sequence>
<evidence type="ECO:0000313" key="4">
    <source>
        <dbReference type="RefSeq" id="XP_030892875.1"/>
    </source>
</evidence>
<dbReference type="SUPFAM" id="SSF46689">
    <property type="entry name" value="Homeodomain-like"/>
    <property type="match status" value="1"/>
</dbReference>
<dbReference type="InterPro" id="IPR001356">
    <property type="entry name" value="HD"/>
</dbReference>
<reference evidence="4" key="1">
    <citation type="submission" date="2025-08" db="UniProtKB">
        <authorList>
            <consortium name="RefSeq"/>
        </authorList>
    </citation>
    <scope>IDENTIFICATION</scope>
    <source>
        <tissue evidence="4">Liver</tissue>
    </source>
</reference>
<dbReference type="GO" id="GO:0005634">
    <property type="term" value="C:nucleus"/>
    <property type="evidence" value="ECO:0007669"/>
    <property type="project" value="UniProtKB-SubCell"/>
</dbReference>
<dbReference type="PANTHER" id="PTHR24329">
    <property type="entry name" value="HOMEOBOX PROTEIN ARISTALESS"/>
    <property type="match status" value="1"/>
</dbReference>
<comment type="subcellular location">
    <subcellularLocation>
        <location evidence="1">Nucleus</location>
    </subcellularLocation>
</comment>
<dbReference type="PANTHER" id="PTHR24329:SF540">
    <property type="entry name" value="HOMEOBOX DOMAIN-CONTAINING PROTEIN"/>
    <property type="match status" value="1"/>
</dbReference>
<proteinExistence type="predicted"/>
<gene>
    <name evidence="4" type="primary">LOC115943720</name>
</gene>
<dbReference type="Gene3D" id="1.10.10.60">
    <property type="entry name" value="Homeodomain-like"/>
    <property type="match status" value="1"/>
</dbReference>
<keyword evidence="3" id="KW-1185">Reference proteome</keyword>
<dbReference type="CDD" id="cd00086">
    <property type="entry name" value="homeodomain"/>
    <property type="match status" value="1"/>
</dbReference>
<evidence type="ECO:0000256" key="1">
    <source>
        <dbReference type="ARBA" id="ARBA00004123"/>
    </source>
</evidence>
<evidence type="ECO:0000256" key="2">
    <source>
        <dbReference type="SAM" id="MobiDB-lite"/>
    </source>
</evidence>